<dbReference type="Pfam" id="PF00589">
    <property type="entry name" value="Phage_integrase"/>
    <property type="match status" value="1"/>
</dbReference>
<feature type="domain" description="Core-binding (CB)" evidence="8">
    <location>
        <begin position="7"/>
        <end position="85"/>
    </location>
</feature>
<dbReference type="Proteomes" id="UP000652477">
    <property type="component" value="Unassembled WGS sequence"/>
</dbReference>
<dbReference type="Gene3D" id="1.10.443.10">
    <property type="entry name" value="Intergrase catalytic core"/>
    <property type="match status" value="1"/>
</dbReference>
<feature type="domain" description="Tyr recombinase" evidence="7">
    <location>
        <begin position="103"/>
        <end position="277"/>
    </location>
</feature>
<dbReference type="PANTHER" id="PTHR30349">
    <property type="entry name" value="PHAGE INTEGRASE-RELATED"/>
    <property type="match status" value="1"/>
</dbReference>
<comment type="function">
    <text evidence="1">Site-specific tyrosine recombinase, which acts by catalyzing the cutting and rejoining of the recombining DNA molecules.</text>
</comment>
<protein>
    <submittedName>
        <fullName evidence="9">Tyrosine-type recombinase/integrase</fullName>
    </submittedName>
</protein>
<dbReference type="Pfam" id="PF02899">
    <property type="entry name" value="Phage_int_SAM_1"/>
    <property type="match status" value="1"/>
</dbReference>
<evidence type="ECO:0000256" key="4">
    <source>
        <dbReference type="ARBA" id="ARBA00023125"/>
    </source>
</evidence>
<dbReference type="GO" id="GO:0003677">
    <property type="term" value="F:DNA binding"/>
    <property type="evidence" value="ECO:0007669"/>
    <property type="project" value="UniProtKB-UniRule"/>
</dbReference>
<evidence type="ECO:0000313" key="10">
    <source>
        <dbReference type="Proteomes" id="UP000652477"/>
    </source>
</evidence>
<proteinExistence type="inferred from homology"/>
<accession>A0A923LIV2</accession>
<evidence type="ECO:0000256" key="5">
    <source>
        <dbReference type="ARBA" id="ARBA00023172"/>
    </source>
</evidence>
<sequence>MNMLYEEKEGSWLLDFQRHMEEEEKSSATIEKYERDVRKFLSFQNGREISKTLTLEYKEHLIQRYAVSSVNSMLASMNSFLRFIRMEQYCVKQLKVQRQVYCTEETELTKAEYIRLVKAAREKKNGRLSLILETICGTGIRVSELKYITAEAVKRGKAVVTCKNKTRVVLLPVQLQKKLRQYAKAQNICTGSLFITRTGREMNRCNIWKEMKLLCEKAKVLPGKVFPHNLRHLFARTFYKIEHDIVKLADLLGHSSINTTRVYTVATGKEHQQKLEEMNLIL</sequence>
<name>A0A923LIV2_9FIRM</name>
<evidence type="ECO:0000256" key="3">
    <source>
        <dbReference type="ARBA" id="ARBA00022908"/>
    </source>
</evidence>
<evidence type="ECO:0000256" key="1">
    <source>
        <dbReference type="ARBA" id="ARBA00003283"/>
    </source>
</evidence>
<dbReference type="PROSITE" id="PS51898">
    <property type="entry name" value="TYR_RECOMBINASE"/>
    <property type="match status" value="1"/>
</dbReference>
<evidence type="ECO:0000256" key="2">
    <source>
        <dbReference type="ARBA" id="ARBA00008857"/>
    </source>
</evidence>
<dbReference type="AlphaFoldDB" id="A0A923LIV2"/>
<keyword evidence="4 6" id="KW-0238">DNA-binding</keyword>
<keyword evidence="10" id="KW-1185">Reference proteome</keyword>
<evidence type="ECO:0000313" key="9">
    <source>
        <dbReference type="EMBL" id="MBC5689638.1"/>
    </source>
</evidence>
<comment type="caution">
    <text evidence="9">The sequence shown here is derived from an EMBL/GenBank/DDBJ whole genome shotgun (WGS) entry which is preliminary data.</text>
</comment>
<dbReference type="GO" id="GO:0015074">
    <property type="term" value="P:DNA integration"/>
    <property type="evidence" value="ECO:0007669"/>
    <property type="project" value="UniProtKB-KW"/>
</dbReference>
<dbReference type="InterPro" id="IPR004107">
    <property type="entry name" value="Integrase_SAM-like_N"/>
</dbReference>
<evidence type="ECO:0000256" key="6">
    <source>
        <dbReference type="PROSITE-ProRule" id="PRU01248"/>
    </source>
</evidence>
<evidence type="ECO:0000259" key="7">
    <source>
        <dbReference type="PROSITE" id="PS51898"/>
    </source>
</evidence>
<comment type="similarity">
    <text evidence="2">Belongs to the 'phage' integrase family.</text>
</comment>
<reference evidence="9" key="1">
    <citation type="submission" date="2020-08" db="EMBL/GenBank/DDBJ databases">
        <title>Genome public.</title>
        <authorList>
            <person name="Liu C."/>
            <person name="Sun Q."/>
        </authorList>
    </citation>
    <scope>NUCLEOTIDE SEQUENCE</scope>
    <source>
        <strain evidence="9">NSJ-55</strain>
    </source>
</reference>
<keyword evidence="5" id="KW-0233">DNA recombination</keyword>
<dbReference type="InterPro" id="IPR013762">
    <property type="entry name" value="Integrase-like_cat_sf"/>
</dbReference>
<dbReference type="InterPro" id="IPR010998">
    <property type="entry name" value="Integrase_recombinase_N"/>
</dbReference>
<evidence type="ECO:0000259" key="8">
    <source>
        <dbReference type="PROSITE" id="PS51900"/>
    </source>
</evidence>
<dbReference type="InterPro" id="IPR002104">
    <property type="entry name" value="Integrase_catalytic"/>
</dbReference>
<dbReference type="InterPro" id="IPR050090">
    <property type="entry name" value="Tyrosine_recombinase_XerCD"/>
</dbReference>
<gene>
    <name evidence="9" type="ORF">H8S37_11980</name>
</gene>
<dbReference type="GO" id="GO:0006310">
    <property type="term" value="P:DNA recombination"/>
    <property type="evidence" value="ECO:0007669"/>
    <property type="project" value="UniProtKB-KW"/>
</dbReference>
<dbReference type="InterPro" id="IPR011010">
    <property type="entry name" value="DNA_brk_join_enz"/>
</dbReference>
<dbReference type="EMBL" id="JACOPF010000002">
    <property type="protein sequence ID" value="MBC5689638.1"/>
    <property type="molecule type" value="Genomic_DNA"/>
</dbReference>
<dbReference type="InterPro" id="IPR044068">
    <property type="entry name" value="CB"/>
</dbReference>
<dbReference type="PROSITE" id="PS51900">
    <property type="entry name" value="CB"/>
    <property type="match status" value="1"/>
</dbReference>
<dbReference type="Gene3D" id="1.10.150.130">
    <property type="match status" value="1"/>
</dbReference>
<keyword evidence="3" id="KW-0229">DNA integration</keyword>
<dbReference type="SUPFAM" id="SSF56349">
    <property type="entry name" value="DNA breaking-rejoining enzymes"/>
    <property type="match status" value="1"/>
</dbReference>
<organism evidence="9 10">
    <name type="scientific">Mediterraneibacter hominis</name>
    <dbReference type="NCBI Taxonomy" id="2763054"/>
    <lineage>
        <taxon>Bacteria</taxon>
        <taxon>Bacillati</taxon>
        <taxon>Bacillota</taxon>
        <taxon>Clostridia</taxon>
        <taxon>Lachnospirales</taxon>
        <taxon>Lachnospiraceae</taxon>
        <taxon>Mediterraneibacter</taxon>
    </lineage>
</organism>
<dbReference type="PANTHER" id="PTHR30349:SF89">
    <property type="entry name" value="INTEGRASE_RECOMBINASE"/>
    <property type="match status" value="1"/>
</dbReference>